<gene>
    <name evidence="11" type="ORF">LAMO00422_LOCUS21324</name>
</gene>
<dbReference type="SMART" id="SM00360">
    <property type="entry name" value="RRM"/>
    <property type="match status" value="1"/>
</dbReference>
<accession>A0A7S0DR41</accession>
<keyword evidence="3 8" id="KW-0507">mRNA processing</keyword>
<dbReference type="GO" id="GO:0005846">
    <property type="term" value="C:nuclear cap binding complex"/>
    <property type="evidence" value="ECO:0007669"/>
    <property type="project" value="InterPro"/>
</dbReference>
<evidence type="ECO:0000313" key="11">
    <source>
        <dbReference type="EMBL" id="CAD8462364.1"/>
    </source>
</evidence>
<evidence type="ECO:0000256" key="8">
    <source>
        <dbReference type="RuleBase" id="RU364036"/>
    </source>
</evidence>
<dbReference type="InterPro" id="IPR035979">
    <property type="entry name" value="RBD_domain_sf"/>
</dbReference>
<evidence type="ECO:0000256" key="6">
    <source>
        <dbReference type="ARBA" id="ARBA00023242"/>
    </source>
</evidence>
<dbReference type="PANTHER" id="PTHR18847">
    <property type="entry name" value="20 KD NUCLEAR CAP BINDING PROTEIN"/>
    <property type="match status" value="1"/>
</dbReference>
<dbReference type="InterPro" id="IPR000504">
    <property type="entry name" value="RRM_dom"/>
</dbReference>
<name>A0A7S0DR41_9EUKA</name>
<evidence type="ECO:0000256" key="2">
    <source>
        <dbReference type="ARBA" id="ARBA00010725"/>
    </source>
</evidence>
<dbReference type="PANTHER" id="PTHR18847:SF0">
    <property type="entry name" value="NUCLEAR CAP-BINDING PROTEIN SUBUNIT 2"/>
    <property type="match status" value="1"/>
</dbReference>
<evidence type="ECO:0000256" key="3">
    <source>
        <dbReference type="ARBA" id="ARBA00022664"/>
    </source>
</evidence>
<evidence type="ECO:0000256" key="9">
    <source>
        <dbReference type="SAM" id="MobiDB-lite"/>
    </source>
</evidence>
<dbReference type="EMBL" id="HBEM01031303">
    <property type="protein sequence ID" value="CAD8462364.1"/>
    <property type="molecule type" value="Transcribed_RNA"/>
</dbReference>
<evidence type="ECO:0000256" key="7">
    <source>
        <dbReference type="PROSITE-ProRule" id="PRU00176"/>
    </source>
</evidence>
<keyword evidence="6 8" id="KW-0539">Nucleus</keyword>
<comment type="subcellular location">
    <subcellularLocation>
        <location evidence="1 8">Nucleus</location>
    </subcellularLocation>
</comment>
<dbReference type="Pfam" id="PF00076">
    <property type="entry name" value="RRM_1"/>
    <property type="match status" value="1"/>
</dbReference>
<sequence length="174" mass="20493">MAHLWVEEETKIVYQDTKFQGDGDEMDRLKSISSTLYVGNLKYTTSEEQLYELFSKCGIVKRIVMGIDRFEKTPCGFCFVEFFERKDCLRAIECLSSTKLDDQVIRCEIDHGFENGRQYGRGNVGGQRRHELPKYEQGRKRHGGGRGDRDYDWDRSRKRGRYSDSYKPGNRDRY</sequence>
<comment type="similarity">
    <text evidence="2 8">Belongs to the RRM NCBP2 family.</text>
</comment>
<proteinExistence type="inferred from homology"/>
<feature type="region of interest" description="Disordered" evidence="9">
    <location>
        <begin position="118"/>
        <end position="174"/>
    </location>
</feature>
<evidence type="ECO:0000256" key="1">
    <source>
        <dbReference type="ARBA" id="ARBA00004123"/>
    </source>
</evidence>
<dbReference type="CDD" id="cd12240">
    <property type="entry name" value="RRM_NCBP2"/>
    <property type="match status" value="1"/>
</dbReference>
<reference evidence="11" key="1">
    <citation type="submission" date="2021-01" db="EMBL/GenBank/DDBJ databases">
        <authorList>
            <person name="Corre E."/>
            <person name="Pelletier E."/>
            <person name="Niang G."/>
            <person name="Scheremetjew M."/>
            <person name="Finn R."/>
            <person name="Kale V."/>
            <person name="Holt S."/>
            <person name="Cochrane G."/>
            <person name="Meng A."/>
            <person name="Brown T."/>
            <person name="Cohen L."/>
        </authorList>
    </citation>
    <scope>NUCLEOTIDE SEQUENCE</scope>
    <source>
        <strain evidence="11">CCMP2058</strain>
    </source>
</reference>
<protein>
    <recommendedName>
        <fullName evidence="8">Nuclear cap-binding protein subunit 2</fullName>
    </recommendedName>
    <alternativeName>
        <fullName evidence="8">20 kDa nuclear cap-binding protein</fullName>
    </alternativeName>
</protein>
<dbReference type="Gene3D" id="3.30.70.330">
    <property type="match status" value="1"/>
</dbReference>
<dbReference type="AlphaFoldDB" id="A0A7S0DR41"/>
<dbReference type="GO" id="GO:0005634">
    <property type="term" value="C:nucleus"/>
    <property type="evidence" value="ECO:0007669"/>
    <property type="project" value="UniProtKB-SubCell"/>
</dbReference>
<feature type="domain" description="RRM" evidence="10">
    <location>
        <begin position="34"/>
        <end position="112"/>
    </location>
</feature>
<dbReference type="InterPro" id="IPR012677">
    <property type="entry name" value="Nucleotide-bd_a/b_plait_sf"/>
</dbReference>
<feature type="compositionally biased region" description="Basic and acidic residues" evidence="9">
    <location>
        <begin position="145"/>
        <end position="174"/>
    </location>
</feature>
<dbReference type="InterPro" id="IPR027157">
    <property type="entry name" value="NCBP2"/>
</dbReference>
<dbReference type="GO" id="GO:0000339">
    <property type="term" value="F:RNA cap binding"/>
    <property type="evidence" value="ECO:0007669"/>
    <property type="project" value="InterPro"/>
</dbReference>
<dbReference type="PROSITE" id="PS50102">
    <property type="entry name" value="RRM"/>
    <property type="match status" value="1"/>
</dbReference>
<evidence type="ECO:0000259" key="10">
    <source>
        <dbReference type="PROSITE" id="PS50102"/>
    </source>
</evidence>
<keyword evidence="4 7" id="KW-0694">RNA-binding</keyword>
<dbReference type="InterPro" id="IPR034148">
    <property type="entry name" value="NCBP2_RRM"/>
</dbReference>
<organism evidence="11">
    <name type="scientific">Amorphochlora amoebiformis</name>
    <dbReference type="NCBI Taxonomy" id="1561963"/>
    <lineage>
        <taxon>Eukaryota</taxon>
        <taxon>Sar</taxon>
        <taxon>Rhizaria</taxon>
        <taxon>Cercozoa</taxon>
        <taxon>Chlorarachniophyceae</taxon>
        <taxon>Amorphochlora</taxon>
    </lineage>
</organism>
<dbReference type="SUPFAM" id="SSF54928">
    <property type="entry name" value="RNA-binding domain, RBD"/>
    <property type="match status" value="1"/>
</dbReference>
<evidence type="ECO:0000256" key="4">
    <source>
        <dbReference type="ARBA" id="ARBA00022884"/>
    </source>
</evidence>
<feature type="compositionally biased region" description="Basic and acidic residues" evidence="9">
    <location>
        <begin position="128"/>
        <end position="138"/>
    </location>
</feature>
<evidence type="ECO:0000256" key="5">
    <source>
        <dbReference type="ARBA" id="ARBA00023187"/>
    </source>
</evidence>
<keyword evidence="5 8" id="KW-0508">mRNA splicing</keyword>
<dbReference type="GO" id="GO:0045292">
    <property type="term" value="P:mRNA cis splicing, via spliceosome"/>
    <property type="evidence" value="ECO:0007669"/>
    <property type="project" value="InterPro"/>
</dbReference>